<organism evidence="1">
    <name type="scientific">marine metagenome</name>
    <dbReference type="NCBI Taxonomy" id="408172"/>
    <lineage>
        <taxon>unclassified sequences</taxon>
        <taxon>metagenomes</taxon>
        <taxon>ecological metagenomes</taxon>
    </lineage>
</organism>
<dbReference type="EMBL" id="UINC01020201">
    <property type="protein sequence ID" value="SVA85044.1"/>
    <property type="molecule type" value="Genomic_DNA"/>
</dbReference>
<sequence length="325" mass="36486">MESVKMVEVTRSGEVESFHQGVAVLINSSGEILQEWGNSEKLIYPRSALKPIQSLNLYKDGVAEGLNISDEYIALTTASHHSESFHQKMIIDWLDKTNLNEDNLSCGHDWPWNLEDKFETKLKYNKKRRIFHNCSGKHCGHLVVSKYKDLPIENYNKNDHPIQKELIDLIENLSGYKIKNIGIDGCTLPNPLIPLKKFAYAMAQIADYNKLNENSIIAKRIFDSCIKFPEITGGTNSVNCVLTKLSKGKIFFKNGAEGVFVAIIPEQKSALVVKIDDGASRAAEIAIAGLISELNIIDEEKLVKFKKSPIKNSADQIIGYMNFLL</sequence>
<evidence type="ECO:0000313" key="1">
    <source>
        <dbReference type="EMBL" id="SVA85044.1"/>
    </source>
</evidence>
<evidence type="ECO:0008006" key="2">
    <source>
        <dbReference type="Google" id="ProtNLM"/>
    </source>
</evidence>
<name>A0A381Z7B4_9ZZZZ</name>
<protein>
    <recommendedName>
        <fullName evidence="2">L-asparaginase II</fullName>
    </recommendedName>
</protein>
<dbReference type="Pfam" id="PF06089">
    <property type="entry name" value="Asparaginase_II"/>
    <property type="match status" value="1"/>
</dbReference>
<dbReference type="AlphaFoldDB" id="A0A381Z7B4"/>
<accession>A0A381Z7B4</accession>
<reference evidence="1" key="1">
    <citation type="submission" date="2018-05" db="EMBL/GenBank/DDBJ databases">
        <authorList>
            <person name="Lanie J.A."/>
            <person name="Ng W.-L."/>
            <person name="Kazmierczak K.M."/>
            <person name="Andrzejewski T.M."/>
            <person name="Davidsen T.M."/>
            <person name="Wayne K.J."/>
            <person name="Tettelin H."/>
            <person name="Glass J.I."/>
            <person name="Rusch D."/>
            <person name="Podicherti R."/>
            <person name="Tsui H.-C.T."/>
            <person name="Winkler M.E."/>
        </authorList>
    </citation>
    <scope>NUCLEOTIDE SEQUENCE</scope>
</reference>
<dbReference type="PANTHER" id="PTHR42110:SF1">
    <property type="entry name" value="L-ASPARAGINASE, PUTATIVE (AFU_ORTHOLOGUE AFUA_3G11890)-RELATED"/>
    <property type="match status" value="1"/>
</dbReference>
<gene>
    <name evidence="1" type="ORF">METZ01_LOCUS137898</name>
</gene>
<dbReference type="InterPro" id="IPR010349">
    <property type="entry name" value="Asparaginase_II"/>
</dbReference>
<dbReference type="PANTHER" id="PTHR42110">
    <property type="entry name" value="L-ASPARAGINASE, PUTATIVE (AFU_ORTHOLOGUE AFUA_3G11890)-RELATED"/>
    <property type="match status" value="1"/>
</dbReference>
<proteinExistence type="predicted"/>